<dbReference type="AlphaFoldDB" id="A0A3M4NWW5"/>
<comment type="caution">
    <text evidence="2">The sequence shown here is derived from an EMBL/GenBank/DDBJ whole genome shotgun (WGS) entry which is preliminary data.</text>
</comment>
<dbReference type="Proteomes" id="UP000271866">
    <property type="component" value="Unassembled WGS sequence"/>
</dbReference>
<dbReference type="GO" id="GO:0005524">
    <property type="term" value="F:ATP binding"/>
    <property type="evidence" value="ECO:0007669"/>
    <property type="project" value="InterPro"/>
</dbReference>
<dbReference type="PANTHER" id="PTHR32182:SF23">
    <property type="entry name" value="ATP BINDING PROTEIN"/>
    <property type="match status" value="1"/>
</dbReference>
<name>A0A3M4NWW5_PSEVI</name>
<organism evidence="2 3">
    <name type="scientific">Pseudomonas viridiflava</name>
    <name type="common">Phytomonas viridiflava</name>
    <dbReference type="NCBI Taxonomy" id="33069"/>
    <lineage>
        <taxon>Bacteria</taxon>
        <taxon>Pseudomonadati</taxon>
        <taxon>Pseudomonadota</taxon>
        <taxon>Gammaproteobacteria</taxon>
        <taxon>Pseudomonadales</taxon>
        <taxon>Pseudomonadaceae</taxon>
        <taxon>Pseudomonas</taxon>
    </lineage>
</organism>
<dbReference type="Gene3D" id="3.40.50.300">
    <property type="entry name" value="P-loop containing nucleotide triphosphate hydrolases"/>
    <property type="match status" value="1"/>
</dbReference>
<accession>A0A3M4NWW5</accession>
<proteinExistence type="predicted"/>
<dbReference type="EMBL" id="RBRK01000159">
    <property type="protein sequence ID" value="RMQ70453.1"/>
    <property type="molecule type" value="Genomic_DNA"/>
</dbReference>
<dbReference type="GO" id="GO:0016887">
    <property type="term" value="F:ATP hydrolysis activity"/>
    <property type="evidence" value="ECO:0007669"/>
    <property type="project" value="InterPro"/>
</dbReference>
<reference evidence="2 3" key="1">
    <citation type="submission" date="2018-08" db="EMBL/GenBank/DDBJ databases">
        <title>Recombination of ecologically and evolutionarily significant loci maintains genetic cohesion in the Pseudomonas syringae species complex.</title>
        <authorList>
            <person name="Dillon M."/>
            <person name="Thakur S."/>
            <person name="Almeida R.N.D."/>
            <person name="Weir B.S."/>
            <person name="Guttman D.S."/>
        </authorList>
    </citation>
    <scope>NUCLEOTIDE SEQUENCE [LARGE SCALE GENOMIC DNA]</scope>
    <source>
        <strain evidence="2 3">ICMP 11296</strain>
    </source>
</reference>
<dbReference type="SMART" id="SM00382">
    <property type="entry name" value="AAA"/>
    <property type="match status" value="1"/>
</dbReference>
<evidence type="ECO:0000313" key="2">
    <source>
        <dbReference type="EMBL" id="RMQ70453.1"/>
    </source>
</evidence>
<dbReference type="CDD" id="cd00267">
    <property type="entry name" value="ABC_ATPase"/>
    <property type="match status" value="1"/>
</dbReference>
<dbReference type="InterPro" id="IPR003593">
    <property type="entry name" value="AAA+_ATPase"/>
</dbReference>
<evidence type="ECO:0000259" key="1">
    <source>
        <dbReference type="SMART" id="SM00382"/>
    </source>
</evidence>
<dbReference type="InterPro" id="IPR003959">
    <property type="entry name" value="ATPase_AAA_core"/>
</dbReference>
<dbReference type="PANTHER" id="PTHR32182">
    <property type="entry name" value="DNA REPLICATION AND REPAIR PROTEIN RECF"/>
    <property type="match status" value="1"/>
</dbReference>
<protein>
    <submittedName>
        <fullName evidence="2">ATP binding protein</fullName>
    </submittedName>
</protein>
<sequence>MCSGSIPSGTFMEIKSFRLVNVGRFSDLEVALAPTERHASKVTVLVGNNGAGKTTLLKSVATSLSWLVARVRTPKGAGSRIDEGMVQNGAATSSITIRIEDVLISDDEINPLETEWGITATRKGRNATSSTVLSELNRLADGYRSKLTEKSDTSLPLLAFYPVERSVIEIPLKVHARHTFDQLDGYDNALGRGVDFRRFFEWFREREDSENETGISTELLNELSQKILIDTELWKVLTREHASSRDRQLTAVRTAVEAFMPGFTKLRVKRKPRLHMAIDKDGKTLNVSQLSQGEKSMMALVGDIARRLAMMNPALENPLHGNGIVLIDEVDLHLHPKWQRSLIAQLTTTFPNCQFLLTTHSPLVISDSKDVLVYVMDDGELREQDSLYGLDANQVLSSVMDTDIRNEEIQTALDKLQHFLMRGELDEARTLYTGLADELPANHIELAKASLLIRKLEVRREKD</sequence>
<dbReference type="SUPFAM" id="SSF52540">
    <property type="entry name" value="P-loop containing nucleoside triphosphate hydrolases"/>
    <property type="match status" value="1"/>
</dbReference>
<dbReference type="InterPro" id="IPR027417">
    <property type="entry name" value="P-loop_NTPase"/>
</dbReference>
<dbReference type="Pfam" id="PF13304">
    <property type="entry name" value="AAA_21"/>
    <property type="match status" value="1"/>
</dbReference>
<evidence type="ECO:0000313" key="3">
    <source>
        <dbReference type="Proteomes" id="UP000271866"/>
    </source>
</evidence>
<feature type="domain" description="AAA+ ATPase" evidence="1">
    <location>
        <begin position="39"/>
        <end position="380"/>
    </location>
</feature>
<gene>
    <name evidence="2" type="ORF">ALP98_100597</name>
</gene>
<dbReference type="GO" id="GO:0000731">
    <property type="term" value="P:DNA synthesis involved in DNA repair"/>
    <property type="evidence" value="ECO:0007669"/>
    <property type="project" value="TreeGrafter"/>
</dbReference>
<dbReference type="GO" id="GO:0006302">
    <property type="term" value="P:double-strand break repair"/>
    <property type="evidence" value="ECO:0007669"/>
    <property type="project" value="TreeGrafter"/>
</dbReference>